<proteinExistence type="predicted"/>
<feature type="region of interest" description="Disordered" evidence="1">
    <location>
        <begin position="434"/>
        <end position="454"/>
    </location>
</feature>
<keyword evidence="3" id="KW-1185">Reference proteome</keyword>
<accession>A0ABU9VDW0</accession>
<dbReference type="InterPro" id="IPR050490">
    <property type="entry name" value="Bact_solute-bd_prot1"/>
</dbReference>
<sequence>MKIRLTLLGLVIILFAFGIYLVGFQGTSEKSSTRTSTLEPVDGDWSGTLKVALVGEFQLQDTTDPITGEKSEGLYVIKDEFERLYPGATVEFFIMPWRNYVANTQAMMAGNEADVYQMPGVNDFAAQGLLEPLQPFIDQDDYSLDHFSENLIDGWKTIGPDDDDPVIYSLPFLGDARFIQYDKKIFEEWGIEPLSDHPTLDEVSEKAKAMTGVNPVTGNDNYGIYFTGTNDTSLVLTNIVEGLNSSWGEGYKWDEIELEFDSPEMLEALDWLIDMSSYVPSGIMNGQGNELWNTPQNNIAISINTGPGALKTLFAQGIEDQYGIVQNFKNEEGIGGTFSGSPLAIANQSSNKELAWEFIKFTSSPFVQSFLWEEWGNTPVIAEATEWESITKHELMLPVLEAMSTAEAPRYPWASSQPRYILQSKVEGALTKSLTPEQALKEAQQESTEWLRAR</sequence>
<dbReference type="Proteomes" id="UP001418796">
    <property type="component" value="Unassembled WGS sequence"/>
</dbReference>
<comment type="caution">
    <text evidence="2">The sequence shown here is derived from an EMBL/GenBank/DDBJ whole genome shotgun (WGS) entry which is preliminary data.</text>
</comment>
<organism evidence="2 3">
    <name type="scientific">Alkalicoccobacillus gibsonii</name>
    <dbReference type="NCBI Taxonomy" id="79881"/>
    <lineage>
        <taxon>Bacteria</taxon>
        <taxon>Bacillati</taxon>
        <taxon>Bacillota</taxon>
        <taxon>Bacilli</taxon>
        <taxon>Bacillales</taxon>
        <taxon>Bacillaceae</taxon>
        <taxon>Alkalicoccobacillus</taxon>
    </lineage>
</organism>
<gene>
    <name evidence="2" type="ORF">MKY91_02405</name>
</gene>
<dbReference type="InterPro" id="IPR006059">
    <property type="entry name" value="SBP"/>
</dbReference>
<dbReference type="RefSeq" id="WP_343129174.1">
    <property type="nucleotide sequence ID" value="NZ_JBCITK010000001.1"/>
</dbReference>
<dbReference type="Gene3D" id="3.40.190.10">
    <property type="entry name" value="Periplasmic binding protein-like II"/>
    <property type="match status" value="2"/>
</dbReference>
<reference evidence="2 3" key="1">
    <citation type="submission" date="2024-03" db="EMBL/GenBank/DDBJ databases">
        <title>Bacilli Hybrid Assemblies.</title>
        <authorList>
            <person name="Kovac J."/>
        </authorList>
    </citation>
    <scope>NUCLEOTIDE SEQUENCE [LARGE SCALE GENOMIC DNA]</scope>
    <source>
        <strain evidence="2 3">FSL R7-0666</strain>
    </source>
</reference>
<dbReference type="PANTHER" id="PTHR43649:SF12">
    <property type="entry name" value="DIACETYLCHITOBIOSE BINDING PROTEIN DASA"/>
    <property type="match status" value="1"/>
</dbReference>
<feature type="compositionally biased region" description="Basic and acidic residues" evidence="1">
    <location>
        <begin position="439"/>
        <end position="454"/>
    </location>
</feature>
<dbReference type="Pfam" id="PF01547">
    <property type="entry name" value="SBP_bac_1"/>
    <property type="match status" value="1"/>
</dbReference>
<evidence type="ECO:0000313" key="3">
    <source>
        <dbReference type="Proteomes" id="UP001418796"/>
    </source>
</evidence>
<dbReference type="PANTHER" id="PTHR43649">
    <property type="entry name" value="ARABINOSE-BINDING PROTEIN-RELATED"/>
    <property type="match status" value="1"/>
</dbReference>
<evidence type="ECO:0000313" key="2">
    <source>
        <dbReference type="EMBL" id="MEN0642013.1"/>
    </source>
</evidence>
<dbReference type="EMBL" id="JBCITK010000001">
    <property type="protein sequence ID" value="MEN0642013.1"/>
    <property type="molecule type" value="Genomic_DNA"/>
</dbReference>
<evidence type="ECO:0000256" key="1">
    <source>
        <dbReference type="SAM" id="MobiDB-lite"/>
    </source>
</evidence>
<protein>
    <submittedName>
        <fullName evidence="2">Extracellular solute-binding protein</fullName>
    </submittedName>
</protein>
<name>A0ABU9VDW0_9BACI</name>
<dbReference type="SUPFAM" id="SSF53850">
    <property type="entry name" value="Periplasmic binding protein-like II"/>
    <property type="match status" value="1"/>
</dbReference>